<reference evidence="4 5" key="1">
    <citation type="submission" date="2018-11" db="EMBL/GenBank/DDBJ databases">
        <title>Complete genome sequence of Paenibacillus baekrokdamisoli strain KCTC 33723.</title>
        <authorList>
            <person name="Kang S.W."/>
            <person name="Lee K.C."/>
            <person name="Kim K.K."/>
            <person name="Kim J.S."/>
            <person name="Kim D.S."/>
            <person name="Ko S.H."/>
            <person name="Yang S.H."/>
            <person name="Lee J.S."/>
        </authorList>
    </citation>
    <scope>NUCLEOTIDE SEQUENCE [LARGE SCALE GENOMIC DNA]</scope>
    <source>
        <strain evidence="4 5">KCTC 33723</strain>
    </source>
</reference>
<organism evidence="4 5">
    <name type="scientific">Paenibacillus baekrokdamisoli</name>
    <dbReference type="NCBI Taxonomy" id="1712516"/>
    <lineage>
        <taxon>Bacteria</taxon>
        <taxon>Bacillati</taxon>
        <taxon>Bacillota</taxon>
        <taxon>Bacilli</taxon>
        <taxon>Bacillales</taxon>
        <taxon>Paenibacillaceae</taxon>
        <taxon>Paenibacillus</taxon>
    </lineage>
</organism>
<dbReference type="NCBIfam" id="TIGR04018">
    <property type="entry name" value="Bthiol_YpdA"/>
    <property type="match status" value="1"/>
</dbReference>
<evidence type="ECO:0000256" key="3">
    <source>
        <dbReference type="ARBA" id="ARBA00023002"/>
    </source>
</evidence>
<keyword evidence="3" id="KW-0560">Oxidoreductase</keyword>
<dbReference type="InterPro" id="IPR036188">
    <property type="entry name" value="FAD/NAD-bd_sf"/>
</dbReference>
<dbReference type="PRINTS" id="PR00368">
    <property type="entry name" value="FADPNR"/>
</dbReference>
<dbReference type="AlphaFoldDB" id="A0A3G9J276"/>
<evidence type="ECO:0000256" key="2">
    <source>
        <dbReference type="ARBA" id="ARBA00022630"/>
    </source>
</evidence>
<gene>
    <name evidence="4" type="primary">trxB_1</name>
    <name evidence="4" type="ORF">Back11_12860</name>
</gene>
<dbReference type="Gene3D" id="3.50.50.60">
    <property type="entry name" value="FAD/NAD(P)-binding domain"/>
    <property type="match status" value="1"/>
</dbReference>
<dbReference type="InterPro" id="IPR023856">
    <property type="entry name" value="Bdr"/>
</dbReference>
<evidence type="ECO:0000313" key="5">
    <source>
        <dbReference type="Proteomes" id="UP000275368"/>
    </source>
</evidence>
<dbReference type="InterPro" id="IPR050097">
    <property type="entry name" value="Ferredoxin-NADP_redctase_2"/>
</dbReference>
<proteinExistence type="predicted"/>
<evidence type="ECO:0008006" key="6">
    <source>
        <dbReference type="Google" id="ProtNLM"/>
    </source>
</evidence>
<accession>A0A3G9J276</accession>
<keyword evidence="2" id="KW-0285">Flavoprotein</keyword>
<dbReference type="PRINTS" id="PR00469">
    <property type="entry name" value="PNDRDTASEII"/>
</dbReference>
<dbReference type="Proteomes" id="UP000275368">
    <property type="component" value="Chromosome"/>
</dbReference>
<protein>
    <recommendedName>
        <fullName evidence="6">Thioredoxin reductase</fullName>
    </recommendedName>
</protein>
<dbReference type="Pfam" id="PF13738">
    <property type="entry name" value="Pyr_redox_3"/>
    <property type="match status" value="1"/>
</dbReference>
<dbReference type="GO" id="GO:0016491">
    <property type="term" value="F:oxidoreductase activity"/>
    <property type="evidence" value="ECO:0007669"/>
    <property type="project" value="UniProtKB-KW"/>
</dbReference>
<dbReference type="SUPFAM" id="SSF51905">
    <property type="entry name" value="FAD/NAD(P)-binding domain"/>
    <property type="match status" value="1"/>
</dbReference>
<dbReference type="EMBL" id="AP019308">
    <property type="protein sequence ID" value="BBH19941.1"/>
    <property type="molecule type" value="Genomic_DNA"/>
</dbReference>
<dbReference type="KEGG" id="pbk:Back11_12860"/>
<evidence type="ECO:0000256" key="1">
    <source>
        <dbReference type="ARBA" id="ARBA00001974"/>
    </source>
</evidence>
<keyword evidence="5" id="KW-1185">Reference proteome</keyword>
<evidence type="ECO:0000313" key="4">
    <source>
        <dbReference type="EMBL" id="BBH19941.1"/>
    </source>
</evidence>
<comment type="cofactor">
    <cofactor evidence="1">
        <name>FAD</name>
        <dbReference type="ChEBI" id="CHEBI:57692"/>
    </cofactor>
</comment>
<sequence length="335" mass="37282">MSNVMMNEQVIIIGAGPCGLAAAIELQAAGIEPLIIEKRNIVHSISQYPTYMHFFSTPELLEIGGIPFTTANDKPSRIEALHYYRNVALRRKVRIHAYETITSIHPSSEGNGFLLQSIDRHGDSNTYRADNVIVATGYFDHPNELGIPGEQTEKVSHFFHEAHPYTGMNVAIIGGSNSAIDAALELERVGAKVTVVYRGEDYSSSIKPWVRPTFESLVARERISMRFASRLIEISPRTVTIENADGTEELPNDFVLALTGFHPVREFLTSFGVTIEEEGYPTFNDVTMETNIPGIYLAGVVASRREANEIFIETGRFHGRKIAAHLSQCEQRPFD</sequence>
<name>A0A3G9J276_9BACL</name>
<dbReference type="PANTHER" id="PTHR48105">
    <property type="entry name" value="THIOREDOXIN REDUCTASE 1-RELATED-RELATED"/>
    <property type="match status" value="1"/>
</dbReference>